<dbReference type="InterPro" id="IPR006597">
    <property type="entry name" value="Sel1-like"/>
</dbReference>
<gene>
    <name evidence="3" type="ORF">Ocin01_16543</name>
</gene>
<organism evidence="3 4">
    <name type="scientific">Orchesella cincta</name>
    <name type="common">Springtail</name>
    <name type="synonym">Podura cincta</name>
    <dbReference type="NCBI Taxonomy" id="48709"/>
    <lineage>
        <taxon>Eukaryota</taxon>
        <taxon>Metazoa</taxon>
        <taxon>Ecdysozoa</taxon>
        <taxon>Arthropoda</taxon>
        <taxon>Hexapoda</taxon>
        <taxon>Collembola</taxon>
        <taxon>Entomobryomorpha</taxon>
        <taxon>Entomobryoidea</taxon>
        <taxon>Orchesellidae</taxon>
        <taxon>Orchesellinae</taxon>
        <taxon>Orchesella</taxon>
    </lineage>
</organism>
<dbReference type="SUPFAM" id="SSF81901">
    <property type="entry name" value="HCP-like"/>
    <property type="match status" value="1"/>
</dbReference>
<dbReference type="GO" id="GO:0036503">
    <property type="term" value="P:ERAD pathway"/>
    <property type="evidence" value="ECO:0007669"/>
    <property type="project" value="TreeGrafter"/>
</dbReference>
<feature type="repeat" description="TPR" evidence="2">
    <location>
        <begin position="261"/>
        <end position="294"/>
    </location>
</feature>
<dbReference type="PROSITE" id="PS50005">
    <property type="entry name" value="TPR"/>
    <property type="match status" value="1"/>
</dbReference>
<dbReference type="AlphaFoldDB" id="A0A1D2MAX0"/>
<name>A0A1D2MAX0_ORCCI</name>
<evidence type="ECO:0000256" key="2">
    <source>
        <dbReference type="PROSITE-ProRule" id="PRU00339"/>
    </source>
</evidence>
<dbReference type="InterPro" id="IPR050767">
    <property type="entry name" value="Sel1_AlgK"/>
</dbReference>
<dbReference type="Pfam" id="PF08238">
    <property type="entry name" value="Sel1"/>
    <property type="match status" value="4"/>
</dbReference>
<reference evidence="3 4" key="1">
    <citation type="journal article" date="2016" name="Genome Biol. Evol.">
        <title>Gene Family Evolution Reflects Adaptation to Soil Environmental Stressors in the Genome of the Collembolan Orchesella cincta.</title>
        <authorList>
            <person name="Faddeeva-Vakhrusheva A."/>
            <person name="Derks M.F."/>
            <person name="Anvar S.Y."/>
            <person name="Agamennone V."/>
            <person name="Suring W."/>
            <person name="Smit S."/>
            <person name="van Straalen N.M."/>
            <person name="Roelofs D."/>
        </authorList>
    </citation>
    <scope>NUCLEOTIDE SEQUENCE [LARGE SCALE GENOMIC DNA]</scope>
    <source>
        <tissue evidence="3">Mixed pool</tissue>
    </source>
</reference>
<dbReference type="InterPro" id="IPR011990">
    <property type="entry name" value="TPR-like_helical_dom_sf"/>
</dbReference>
<dbReference type="OrthoDB" id="272077at2759"/>
<dbReference type="Proteomes" id="UP000094527">
    <property type="component" value="Unassembled WGS sequence"/>
</dbReference>
<protein>
    <recommendedName>
        <fullName evidence="5">Protein sel-1 1</fullName>
    </recommendedName>
</protein>
<dbReference type="PANTHER" id="PTHR11102">
    <property type="entry name" value="SEL-1-LIKE PROTEIN"/>
    <property type="match status" value="1"/>
</dbReference>
<dbReference type="EMBL" id="LJIJ01002148">
    <property type="protein sequence ID" value="ODM90137.1"/>
    <property type="molecule type" value="Genomic_DNA"/>
</dbReference>
<dbReference type="Gene3D" id="1.25.40.10">
    <property type="entry name" value="Tetratricopeptide repeat domain"/>
    <property type="match status" value="3"/>
</dbReference>
<evidence type="ECO:0000313" key="3">
    <source>
        <dbReference type="EMBL" id="ODM90137.1"/>
    </source>
</evidence>
<dbReference type="OMA" id="RENENDC"/>
<proteinExistence type="inferred from homology"/>
<dbReference type="PANTHER" id="PTHR11102:SF147">
    <property type="entry name" value="SEL1L ADAPTOR SUBUNIT OF ERAD E3 UBIQUITIN LIGASE"/>
    <property type="match status" value="1"/>
</dbReference>
<dbReference type="SUPFAM" id="SSF48452">
    <property type="entry name" value="TPR-like"/>
    <property type="match status" value="1"/>
</dbReference>
<evidence type="ECO:0008006" key="5">
    <source>
        <dbReference type="Google" id="ProtNLM"/>
    </source>
</evidence>
<comment type="similarity">
    <text evidence="1">Belongs to the sel-1 family.</text>
</comment>
<dbReference type="SMART" id="SM00028">
    <property type="entry name" value="TPR"/>
    <property type="match status" value="4"/>
</dbReference>
<keyword evidence="4" id="KW-1185">Reference proteome</keyword>
<dbReference type="SMART" id="SM00671">
    <property type="entry name" value="SEL1"/>
    <property type="match status" value="3"/>
</dbReference>
<keyword evidence="2" id="KW-0802">TPR repeat</keyword>
<sequence length="966" mass="111043">MARNTEDEFNDNKIKVDLMFVKIANYLREIFCRRYYKVKKSKWVRDAESGKSFSEELANPFFKKASQQHKDQILNGDIYKWDLDLLCEVLPLLWMTGPKQAKKKRENENDCIRKIQKLHQKINTCSGMLSTVQCNELGEELEGHLITLGMTSSSVKLMMTIFSSQPIKAETQMTLSSSRETEELAKEAYCKSNYEDAIVRYMEILKIFPLSSQESTDMLSKIASSYMNWYFEQSDPKIGRYYLDLALKNAEEALKENEMAAAAHHVAGICYTELENWETALKHLDEAASIHPIVPIFRGDRDMFRLIYGEYMQPDVFKCPKNNFLQLVAVVRGRVNQVYDTDVENLQAFQLNCQELTHHEEILVSGYQHLFGWGMEQDYKKASLCFEAACTGITALEARYAHDFIHQYANTGGYQTGVAEAQFFMGVFYENGSKFGIKVNPFMAAFWFKKSHQSGFAFATAKVGFLYRDGKGVPKSTKSAEMYWMDAVTAGHLPAYAYLMHLYISQKEYKTARAIADRALSTKDSTLVAVVQRLEKKITRGILILKKLEPEVKEFEDEHCFLSVQDLTFDERLKRKQQSKGIDKSLASVLLQDDLKIVVGSQNIRNTVPHVMDFDTIWNLDLKVAFGSVAAKLLADTFLNYFNYCVLLNNYRNDTMNIISEEPEAVKRFVSALYKVFERDSTSLVWDPNICCCTYDHLVRIKQFGIGQNDVAFCRKRDVCLAEITRYGREYLKLDENDKDKFLIQAWTLHSDSIRLASSFAYHFIKMGRFDQAYLVGKEALERFENLDMSQPDVLDLIYYHGLVCSCNNSGRVGSLSQMRKEAMLYFEKFIEEGPIDHRNTPEAYYNLGLVKYNYHNAKGASLEYCLSIVQHYLEEGRLAETNQLQCFLPYQSLARCKLELTWRSGEEKLLAIIKGVASVSVQVLQERENLMYTSNSGAHQLKTSTTRAHLIEMESLCPLEEAKKA</sequence>
<accession>A0A1D2MAX0</accession>
<dbReference type="GO" id="GO:0005789">
    <property type="term" value="C:endoplasmic reticulum membrane"/>
    <property type="evidence" value="ECO:0007669"/>
    <property type="project" value="TreeGrafter"/>
</dbReference>
<evidence type="ECO:0000313" key="4">
    <source>
        <dbReference type="Proteomes" id="UP000094527"/>
    </source>
</evidence>
<comment type="caution">
    <text evidence="3">The sequence shown here is derived from an EMBL/GenBank/DDBJ whole genome shotgun (WGS) entry which is preliminary data.</text>
</comment>
<evidence type="ECO:0000256" key="1">
    <source>
        <dbReference type="ARBA" id="ARBA00038101"/>
    </source>
</evidence>
<dbReference type="InterPro" id="IPR019734">
    <property type="entry name" value="TPR_rpt"/>
</dbReference>